<sequence length="348" mass="39519">MKLLGLLAIAFGAINALKTKALHLNCEQELKPYNAVLDAKCMAFALNGSNINEAIRYLKAMNIEKAYVLYWNDHDLRQNPMVLYSNGTLAPLDPHTNTAKYVLCVETCTCPGSEIRPSAPAPCEKIYIENNGSVPCEKIYIGGETTTCKKIVVNPSPKRECIPCEPCDSSSSDEVCKDKRCKVFPRVCKKACGSRHRRSPKKVEVVKSQKTFTFDVEKYRRRGEVVVRVCSKDSKDKFEKFVLSRNGEIRGKNDKCVPEVLPKCLRCPSKVYKLKKRIERDVCQKVCMYINSKCEIFVLIGDCEFYRVIVRENGRHRGLRLRKVRGHKLKELIKHGLFGVEFGPVDCN</sequence>
<organism evidence="2 3">
    <name type="scientific">Encephalitozoon romaleae (strain SJ-2008)</name>
    <name type="common">Microsporidian parasite</name>
    <dbReference type="NCBI Taxonomy" id="1178016"/>
    <lineage>
        <taxon>Eukaryota</taxon>
        <taxon>Fungi</taxon>
        <taxon>Fungi incertae sedis</taxon>
        <taxon>Microsporidia</taxon>
        <taxon>Unikaryonidae</taxon>
        <taxon>Encephalitozoon</taxon>
    </lineage>
</organism>
<dbReference type="KEGG" id="ero:EROM_010610"/>
<feature type="chain" id="PRO_5003707765" evidence="1">
    <location>
        <begin position="17"/>
        <end position="348"/>
    </location>
</feature>
<keyword evidence="1" id="KW-0732">Signal</keyword>
<gene>
    <name evidence="2" type="ordered locus">EROM_010610</name>
</gene>
<dbReference type="OrthoDB" id="2191612at2759"/>
<keyword evidence="3" id="KW-1185">Reference proteome</keyword>
<dbReference type="AlphaFoldDB" id="I7ACU3"/>
<proteinExistence type="predicted"/>
<evidence type="ECO:0000313" key="2">
    <source>
        <dbReference type="EMBL" id="AFN82405.1"/>
    </source>
</evidence>
<dbReference type="VEuPathDB" id="MicrosporidiaDB:EROM_010610"/>
<dbReference type="GeneID" id="20520688"/>
<dbReference type="Proteomes" id="UP000010094">
    <property type="component" value="Chromosome I"/>
</dbReference>
<accession>I7ACU3</accession>
<dbReference type="HOGENOM" id="CLU_715897_0_0_1"/>
<evidence type="ECO:0000313" key="3">
    <source>
        <dbReference type="Proteomes" id="UP000010094"/>
    </source>
</evidence>
<dbReference type="EMBL" id="CP003518">
    <property type="protein sequence ID" value="AFN82405.1"/>
    <property type="molecule type" value="Genomic_DNA"/>
</dbReference>
<feature type="signal peptide" evidence="1">
    <location>
        <begin position="1"/>
        <end position="16"/>
    </location>
</feature>
<evidence type="ECO:0000256" key="1">
    <source>
        <dbReference type="SAM" id="SignalP"/>
    </source>
</evidence>
<name>I7ACU3_ENCRO</name>
<dbReference type="RefSeq" id="XP_009263902.1">
    <property type="nucleotide sequence ID" value="XM_009265627.1"/>
</dbReference>
<reference evidence="2 3" key="1">
    <citation type="journal article" date="2012" name="Proc. Natl. Acad. Sci. U.S.A.">
        <title>Gain and loss of multiple functionally related, horizontally transferred genes in the reduced genomes of two microsporidian parasites.</title>
        <authorList>
            <person name="Pombert J.-F."/>
            <person name="Selman M."/>
            <person name="Burki F."/>
            <person name="Bardell F.T."/>
            <person name="Farinelli L."/>
            <person name="Solter L.F."/>
            <person name="Whitman D.W."/>
            <person name="Weiss L.M."/>
            <person name="Corradi N."/>
            <person name="Keeling P.J."/>
        </authorList>
    </citation>
    <scope>NUCLEOTIDE SEQUENCE [LARGE SCALE GENOMIC DNA]</scope>
    <source>
        <strain evidence="2 3">SJ-2008</strain>
    </source>
</reference>
<protein>
    <submittedName>
        <fullName evidence="2">Spore wall and anchoring disk complex protein EnP1</fullName>
    </submittedName>
</protein>